<dbReference type="SUPFAM" id="SSF55729">
    <property type="entry name" value="Acyl-CoA N-acyltransferases (Nat)"/>
    <property type="match status" value="1"/>
</dbReference>
<feature type="domain" description="N-acetyltransferase" evidence="1">
    <location>
        <begin position="21"/>
        <end position="178"/>
    </location>
</feature>
<name>A0A6G1I3S3_9PEZI</name>
<keyword evidence="3" id="KW-1185">Reference proteome</keyword>
<evidence type="ECO:0000313" key="3">
    <source>
        <dbReference type="Proteomes" id="UP000799640"/>
    </source>
</evidence>
<gene>
    <name evidence="2" type="ORF">EJ06DRAFT_580030</name>
</gene>
<evidence type="ECO:0000313" key="2">
    <source>
        <dbReference type="EMBL" id="KAF2402776.1"/>
    </source>
</evidence>
<dbReference type="GO" id="GO:0016747">
    <property type="term" value="F:acyltransferase activity, transferring groups other than amino-acyl groups"/>
    <property type="evidence" value="ECO:0007669"/>
    <property type="project" value="InterPro"/>
</dbReference>
<protein>
    <submittedName>
        <fullName evidence="2">Acyl-CoA N-acyltransferase</fullName>
    </submittedName>
</protein>
<dbReference type="Pfam" id="PF13302">
    <property type="entry name" value="Acetyltransf_3"/>
    <property type="match status" value="1"/>
</dbReference>
<evidence type="ECO:0000259" key="1">
    <source>
        <dbReference type="PROSITE" id="PS51186"/>
    </source>
</evidence>
<dbReference type="InterPro" id="IPR000182">
    <property type="entry name" value="GNAT_dom"/>
</dbReference>
<dbReference type="InterPro" id="IPR051531">
    <property type="entry name" value="N-acetyltransferase"/>
</dbReference>
<proteinExistence type="predicted"/>
<reference evidence="2" key="1">
    <citation type="journal article" date="2020" name="Stud. Mycol.">
        <title>101 Dothideomycetes genomes: a test case for predicting lifestyles and emergence of pathogens.</title>
        <authorList>
            <person name="Haridas S."/>
            <person name="Albert R."/>
            <person name="Binder M."/>
            <person name="Bloem J."/>
            <person name="Labutti K."/>
            <person name="Salamov A."/>
            <person name="Andreopoulos B."/>
            <person name="Baker S."/>
            <person name="Barry K."/>
            <person name="Bills G."/>
            <person name="Bluhm B."/>
            <person name="Cannon C."/>
            <person name="Castanera R."/>
            <person name="Culley D."/>
            <person name="Daum C."/>
            <person name="Ezra D."/>
            <person name="Gonzalez J."/>
            <person name="Henrissat B."/>
            <person name="Kuo A."/>
            <person name="Liang C."/>
            <person name="Lipzen A."/>
            <person name="Lutzoni F."/>
            <person name="Magnuson J."/>
            <person name="Mondo S."/>
            <person name="Nolan M."/>
            <person name="Ohm R."/>
            <person name="Pangilinan J."/>
            <person name="Park H.-J."/>
            <person name="Ramirez L."/>
            <person name="Alfaro M."/>
            <person name="Sun H."/>
            <person name="Tritt A."/>
            <person name="Yoshinaga Y."/>
            <person name="Zwiers L.-H."/>
            <person name="Turgeon B."/>
            <person name="Goodwin S."/>
            <person name="Spatafora J."/>
            <person name="Crous P."/>
            <person name="Grigoriev I."/>
        </authorList>
    </citation>
    <scope>NUCLEOTIDE SEQUENCE</scope>
    <source>
        <strain evidence="2">CBS 262.69</strain>
    </source>
</reference>
<dbReference type="AlphaFoldDB" id="A0A6G1I3S3"/>
<dbReference type="Gene3D" id="3.40.630.30">
    <property type="match status" value="1"/>
</dbReference>
<accession>A0A6G1I3S3</accession>
<dbReference type="PANTHER" id="PTHR43792:SF1">
    <property type="entry name" value="N-ACETYLTRANSFERASE DOMAIN-CONTAINING PROTEIN"/>
    <property type="match status" value="1"/>
</dbReference>
<dbReference type="PANTHER" id="PTHR43792">
    <property type="entry name" value="GNAT FAMILY, PUTATIVE (AFU_ORTHOLOGUE AFUA_3G00765)-RELATED-RELATED"/>
    <property type="match status" value="1"/>
</dbReference>
<dbReference type="Proteomes" id="UP000799640">
    <property type="component" value="Unassembled WGS sequence"/>
</dbReference>
<dbReference type="EMBL" id="ML996690">
    <property type="protein sequence ID" value="KAF2402776.1"/>
    <property type="molecule type" value="Genomic_DNA"/>
</dbReference>
<dbReference type="PROSITE" id="PS51186">
    <property type="entry name" value="GNAT"/>
    <property type="match status" value="1"/>
</dbReference>
<sequence length="194" mass="21685">MATESATPFVSTLPILPTARLTLRPITPADSAALYELRGIRSVYQWTLAGVWTSPAQADEMIAYHRANEFTAPLYVIEESRGGAFVGTLGAPRALELGYMLAPGMWGKGYATEAVDAFFKWWFGREPVEGEEEGKWTAWVDSGNPASLKILTRMGFVEVERLEWENPTLGRRLSIRTEMGRGDWERARKALERG</sequence>
<keyword evidence="2" id="KW-0808">Transferase</keyword>
<keyword evidence="2" id="KW-0012">Acyltransferase</keyword>
<dbReference type="InterPro" id="IPR016181">
    <property type="entry name" value="Acyl_CoA_acyltransferase"/>
</dbReference>
<dbReference type="OrthoDB" id="4072826at2759"/>
<organism evidence="2 3">
    <name type="scientific">Trichodelitschia bisporula</name>
    <dbReference type="NCBI Taxonomy" id="703511"/>
    <lineage>
        <taxon>Eukaryota</taxon>
        <taxon>Fungi</taxon>
        <taxon>Dikarya</taxon>
        <taxon>Ascomycota</taxon>
        <taxon>Pezizomycotina</taxon>
        <taxon>Dothideomycetes</taxon>
        <taxon>Dothideomycetes incertae sedis</taxon>
        <taxon>Phaeotrichales</taxon>
        <taxon>Phaeotrichaceae</taxon>
        <taxon>Trichodelitschia</taxon>
    </lineage>
</organism>